<protein>
    <submittedName>
        <fullName evidence="1">Uncharacterized protein</fullName>
    </submittedName>
</protein>
<evidence type="ECO:0000313" key="3">
    <source>
        <dbReference type="EMBL" id="WOT34301.1"/>
    </source>
</evidence>
<name>A0ABZ0K973_STRC4</name>
<organism evidence="1 4">
    <name type="scientific">Streptomyces coeruleorubidus</name>
    <dbReference type="NCBI Taxonomy" id="116188"/>
    <lineage>
        <taxon>Bacteria</taxon>
        <taxon>Bacillati</taxon>
        <taxon>Actinomycetota</taxon>
        <taxon>Actinomycetes</taxon>
        <taxon>Kitasatosporales</taxon>
        <taxon>Streptomycetaceae</taxon>
        <taxon>Streptomyces</taxon>
    </lineage>
</organism>
<reference evidence="1" key="3">
    <citation type="journal article" date="2024" name="Microb. Biotechnol.">
        <title>The involvement of multiple ABC transporters in daunorubicin efflux in Streptomyces coeruleorubidus.</title>
        <authorList>
            <person name="Dong J."/>
            <person name="Ning J."/>
            <person name="Tian Y."/>
            <person name="Li H."/>
            <person name="Chen H."/>
            <person name="Guan W."/>
        </authorList>
    </citation>
    <scope>NUCLEOTIDE SEQUENCE</scope>
    <source>
        <strain evidence="1">CICC 11043</strain>
    </source>
</reference>
<dbReference type="EMBL" id="CP137524">
    <property type="protein sequence ID" value="WOT34276.1"/>
    <property type="molecule type" value="Genomic_DNA"/>
</dbReference>
<dbReference type="RefSeq" id="WP_317924668.1">
    <property type="nucleotide sequence ID" value="NZ_CP137524.1"/>
</dbReference>
<reference evidence="1 4" key="1">
    <citation type="journal article" date="2021" name="J. Microbiol. Biotechnol.">
        <title>An Efficient Markerless Deletion System Suitable for the Industrial Strains of Streptomyces.</title>
        <authorList>
            <person name="Dong J."/>
            <person name="Wei J."/>
            <person name="Li H."/>
            <person name="Zhao S."/>
            <person name="Guan W."/>
        </authorList>
    </citation>
    <scope>NUCLEOTIDE SEQUENCE [LARGE SCALE GENOMIC DNA]</scope>
    <source>
        <strain evidence="1 4">CICC 11043</strain>
    </source>
</reference>
<evidence type="ECO:0000313" key="2">
    <source>
        <dbReference type="EMBL" id="WOT34276.1"/>
    </source>
</evidence>
<gene>
    <name evidence="1" type="ORF">R5U08_08885</name>
    <name evidence="2" type="ORF">R5U08_09040</name>
    <name evidence="3" type="ORF">R5U08_09190</name>
</gene>
<evidence type="ECO:0000313" key="4">
    <source>
        <dbReference type="Proteomes" id="UP001305002"/>
    </source>
</evidence>
<dbReference type="EMBL" id="CP137524">
    <property type="protein sequence ID" value="WOT34249.1"/>
    <property type="molecule type" value="Genomic_DNA"/>
</dbReference>
<reference evidence="1" key="2">
    <citation type="submission" date="2023-10" db="EMBL/GenBank/DDBJ databases">
        <authorList>
            <person name="guan w."/>
        </authorList>
    </citation>
    <scope>NUCLEOTIDE SEQUENCE</scope>
    <source>
        <strain evidence="1">CICC 11043</strain>
    </source>
</reference>
<sequence length="111" mass="11899">MKSQPLVGAAVFTTVMGAANYRCQCEGECGNAHAKGDGRCLHEHDHYTSKHGRRVRLMAAPCDPLATDVAAARLPASELRAWCPDCHAAAARLARKRLPAAPTDQCGLFDL</sequence>
<dbReference type="EMBL" id="CP137524">
    <property type="protein sequence ID" value="WOT34301.1"/>
    <property type="molecule type" value="Genomic_DNA"/>
</dbReference>
<keyword evidence="4" id="KW-1185">Reference proteome</keyword>
<accession>A0ABZ0K973</accession>
<evidence type="ECO:0000313" key="1">
    <source>
        <dbReference type="EMBL" id="WOT34249.1"/>
    </source>
</evidence>
<proteinExistence type="predicted"/>
<dbReference type="Proteomes" id="UP001305002">
    <property type="component" value="Chromosome"/>
</dbReference>